<feature type="region of interest" description="Disordered" evidence="1">
    <location>
        <begin position="1"/>
        <end position="21"/>
    </location>
</feature>
<gene>
    <name evidence="2" type="ORF">BN1708_018756</name>
</gene>
<dbReference type="EMBL" id="CVQH01021777">
    <property type="protein sequence ID" value="CRK31546.1"/>
    <property type="molecule type" value="Genomic_DNA"/>
</dbReference>
<evidence type="ECO:0000256" key="1">
    <source>
        <dbReference type="SAM" id="MobiDB-lite"/>
    </source>
</evidence>
<sequence length="166" mass="19198">RPPRARHEARPRPRRQPHERPARVVQAVALLQGQPLPPLVHLAARPLRRRRHPPPAQQLGRPLPGQRLGVGRAHAGVLPAPLLHRAARPQLGEPGRARRRPRHHALLARPRRRRLPPRRHQLYQQGPGLPRLGPHRPPRRRALRRRAPPARVPCRARRHPPRVRRL</sequence>
<reference evidence="2 3" key="1">
    <citation type="submission" date="2015-05" db="EMBL/GenBank/DDBJ databases">
        <authorList>
            <person name="Wang D.B."/>
            <person name="Wang M."/>
        </authorList>
    </citation>
    <scope>NUCLEOTIDE SEQUENCE [LARGE SCALE GENOMIC DNA]</scope>
    <source>
        <strain evidence="2">VL1</strain>
    </source>
</reference>
<protein>
    <submittedName>
        <fullName evidence="2">Uncharacterized protein</fullName>
    </submittedName>
</protein>
<feature type="non-terminal residue" evidence="2">
    <location>
        <position position="1"/>
    </location>
</feature>
<feature type="compositionally biased region" description="Basic residues" evidence="1">
    <location>
        <begin position="97"/>
        <end position="121"/>
    </location>
</feature>
<proteinExistence type="predicted"/>
<evidence type="ECO:0000313" key="3">
    <source>
        <dbReference type="Proteomes" id="UP000044602"/>
    </source>
</evidence>
<accession>A0A0G4MBM9</accession>
<keyword evidence="3" id="KW-1185">Reference proteome</keyword>
<organism evidence="2 3">
    <name type="scientific">Verticillium longisporum</name>
    <name type="common">Verticillium dahliae var. longisporum</name>
    <dbReference type="NCBI Taxonomy" id="100787"/>
    <lineage>
        <taxon>Eukaryota</taxon>
        <taxon>Fungi</taxon>
        <taxon>Dikarya</taxon>
        <taxon>Ascomycota</taxon>
        <taxon>Pezizomycotina</taxon>
        <taxon>Sordariomycetes</taxon>
        <taxon>Hypocreomycetidae</taxon>
        <taxon>Glomerellales</taxon>
        <taxon>Plectosphaerellaceae</taxon>
        <taxon>Verticillium</taxon>
    </lineage>
</organism>
<feature type="region of interest" description="Disordered" evidence="1">
    <location>
        <begin position="84"/>
        <end position="166"/>
    </location>
</feature>
<dbReference type="AlphaFoldDB" id="A0A0G4MBM9"/>
<evidence type="ECO:0000313" key="2">
    <source>
        <dbReference type="EMBL" id="CRK31546.1"/>
    </source>
</evidence>
<name>A0A0G4MBM9_VERLO</name>
<feature type="compositionally biased region" description="Basic residues" evidence="1">
    <location>
        <begin position="133"/>
        <end position="166"/>
    </location>
</feature>
<dbReference type="Proteomes" id="UP000044602">
    <property type="component" value="Unassembled WGS sequence"/>
</dbReference>